<proteinExistence type="predicted"/>
<evidence type="ECO:0000256" key="2">
    <source>
        <dbReference type="ARBA" id="ARBA00022840"/>
    </source>
</evidence>
<protein>
    <submittedName>
        <fullName evidence="5">Uncharacterized protein</fullName>
    </submittedName>
</protein>
<name>A0ABN9UYG2_9DINO</name>
<dbReference type="Pfam" id="PF16575">
    <property type="entry name" value="CLP1_P"/>
    <property type="match status" value="1"/>
</dbReference>
<dbReference type="InterPro" id="IPR045116">
    <property type="entry name" value="Clp1/Grc3"/>
</dbReference>
<dbReference type="Proteomes" id="UP001189429">
    <property type="component" value="Unassembled WGS sequence"/>
</dbReference>
<evidence type="ECO:0000256" key="1">
    <source>
        <dbReference type="ARBA" id="ARBA00022741"/>
    </source>
</evidence>
<keyword evidence="1" id="KW-0547">Nucleotide-binding</keyword>
<dbReference type="PANTHER" id="PTHR12755">
    <property type="entry name" value="CLEAVAGE/POLYADENYLATION FACTOR IA SUBUNIT CLP1P"/>
    <property type="match status" value="1"/>
</dbReference>
<comment type="caution">
    <text evidence="5">The sequence shown here is derived from an EMBL/GenBank/DDBJ whole genome shotgun (WGS) entry which is preliminary data.</text>
</comment>
<dbReference type="Pfam" id="PF06807">
    <property type="entry name" value="Clp1"/>
    <property type="match status" value="1"/>
</dbReference>
<dbReference type="PANTHER" id="PTHR12755:SF6">
    <property type="entry name" value="POLYRIBONUCLEOTIDE 5'-HYDROXYL-KINASE CLP1"/>
    <property type="match status" value="1"/>
</dbReference>
<dbReference type="Gene3D" id="3.40.50.300">
    <property type="entry name" value="P-loop containing nucleotide triphosphate hydrolases"/>
    <property type="match status" value="1"/>
</dbReference>
<evidence type="ECO:0000259" key="4">
    <source>
        <dbReference type="Pfam" id="PF16575"/>
    </source>
</evidence>
<evidence type="ECO:0000313" key="6">
    <source>
        <dbReference type="Proteomes" id="UP001189429"/>
    </source>
</evidence>
<sequence>MRDYLSCAAVLEERRQRADDLAMPAPRVLVCGSAFAGKSSLCQVLCNYALRREHTPVYVDLGRGSQQNGSQGLPACVTAVPVEHAADEEPSRRMAYFFGHIDWIDNPRLYERVVSHLSKVVLAKLNHNTSPEGARTASSGLVVNAPSQPTSELLGKIIDMFEIDIVFILDNEGLHASLSQMYAGCPKVNGVPKVEVVPLPKAGGVVQASAKRLRYLRALRVRDYFYGVMRDFHPYSVLVDLSDVQLVQIETAMLSASMLPIGQESKQSVEFIVRPFAGSVQQLENAMLAVVRANSMNEVLFAPMCGLVLVTKVEQHALQLLCPAPPPLPAQYLLVGDFKNLKFIDI</sequence>
<evidence type="ECO:0000313" key="5">
    <source>
        <dbReference type="EMBL" id="CAK0865319.1"/>
    </source>
</evidence>
<gene>
    <name evidence="5" type="ORF">PCOR1329_LOCUS52882</name>
</gene>
<organism evidence="5 6">
    <name type="scientific">Prorocentrum cordatum</name>
    <dbReference type="NCBI Taxonomy" id="2364126"/>
    <lineage>
        <taxon>Eukaryota</taxon>
        <taxon>Sar</taxon>
        <taxon>Alveolata</taxon>
        <taxon>Dinophyceae</taxon>
        <taxon>Prorocentrales</taxon>
        <taxon>Prorocentraceae</taxon>
        <taxon>Prorocentrum</taxon>
    </lineage>
</organism>
<keyword evidence="2" id="KW-0067">ATP-binding</keyword>
<accession>A0ABN9UYG2</accession>
<dbReference type="InterPro" id="IPR032319">
    <property type="entry name" value="CLP1_P"/>
</dbReference>
<keyword evidence="6" id="KW-1185">Reference proteome</keyword>
<feature type="domain" description="Clp1 P-loop" evidence="4">
    <location>
        <begin position="32"/>
        <end position="227"/>
    </location>
</feature>
<feature type="domain" description="Clp1 C-terminal" evidence="3">
    <location>
        <begin position="233"/>
        <end position="339"/>
    </location>
</feature>
<dbReference type="EMBL" id="CAUYUJ010016438">
    <property type="protein sequence ID" value="CAK0865319.1"/>
    <property type="molecule type" value="Genomic_DNA"/>
</dbReference>
<evidence type="ECO:0000259" key="3">
    <source>
        <dbReference type="Pfam" id="PF06807"/>
    </source>
</evidence>
<reference evidence="5" key="1">
    <citation type="submission" date="2023-10" db="EMBL/GenBank/DDBJ databases">
        <authorList>
            <person name="Chen Y."/>
            <person name="Shah S."/>
            <person name="Dougan E. K."/>
            <person name="Thang M."/>
            <person name="Chan C."/>
        </authorList>
    </citation>
    <scope>NUCLEOTIDE SEQUENCE [LARGE SCALE GENOMIC DNA]</scope>
</reference>
<dbReference type="Gene3D" id="2.40.30.330">
    <property type="entry name" value="Pre-mRNA cleavage complex subunit Clp1, C-terminal domain"/>
    <property type="match status" value="1"/>
</dbReference>
<dbReference type="InterPro" id="IPR010655">
    <property type="entry name" value="Clp1_C"/>
</dbReference>
<dbReference type="InterPro" id="IPR038238">
    <property type="entry name" value="Clp1_C_sf"/>
</dbReference>
<dbReference type="InterPro" id="IPR027417">
    <property type="entry name" value="P-loop_NTPase"/>
</dbReference>